<evidence type="ECO:0000313" key="15">
    <source>
        <dbReference type="EMBL" id="CAH3195478.1"/>
    </source>
</evidence>
<dbReference type="EMBL" id="CALNXI010004288">
    <property type="protein sequence ID" value="CAH3195478.1"/>
    <property type="molecule type" value="Genomic_DNA"/>
</dbReference>
<name>A0ABN8PTC5_9CNID</name>
<evidence type="ECO:0000313" key="10">
    <source>
        <dbReference type="EMBL" id="CAH3144921.1"/>
    </source>
</evidence>
<keyword evidence="16" id="KW-1185">Reference proteome</keyword>
<comment type="caution">
    <text evidence="11">The sequence shown here is derived from an EMBL/GenBank/DDBJ whole genome shotgun (WGS) entry which is preliminary data.</text>
</comment>
<dbReference type="EMBL" id="CALNXI010000881">
    <property type="protein sequence ID" value="CAH3144921.1"/>
    <property type="molecule type" value="Genomic_DNA"/>
</dbReference>
<dbReference type="PANTHER" id="PTHR46963">
    <property type="entry name" value="SIMILAR TO RIKEN CDNA E130308A19"/>
    <property type="match status" value="1"/>
</dbReference>
<evidence type="ECO:0000313" key="13">
    <source>
        <dbReference type="EMBL" id="CAH3184278.1"/>
    </source>
</evidence>
<evidence type="ECO:0000313" key="8">
    <source>
        <dbReference type="EMBL" id="CAH3030436.1"/>
    </source>
</evidence>
<organism evidence="11 16">
    <name type="scientific">Porites evermanni</name>
    <dbReference type="NCBI Taxonomy" id="104178"/>
    <lineage>
        <taxon>Eukaryota</taxon>
        <taxon>Metazoa</taxon>
        <taxon>Cnidaria</taxon>
        <taxon>Anthozoa</taxon>
        <taxon>Hexacorallia</taxon>
        <taxon>Scleractinia</taxon>
        <taxon>Fungiina</taxon>
        <taxon>Poritidae</taxon>
        <taxon>Porites</taxon>
    </lineage>
</organism>
<evidence type="ECO:0000313" key="11">
    <source>
        <dbReference type="EMBL" id="CAH3150394.1"/>
    </source>
</evidence>
<proteinExistence type="predicted"/>
<dbReference type="EMBL" id="CALNXI010000991">
    <property type="protein sequence ID" value="CAH3150394.1"/>
    <property type="molecule type" value="Genomic_DNA"/>
</dbReference>
<keyword evidence="4" id="KW-0233">DNA recombination</keyword>
<feature type="non-terminal residue" evidence="11">
    <location>
        <position position="1"/>
    </location>
</feature>
<dbReference type="PANTHER" id="PTHR46963:SF2">
    <property type="match status" value="1"/>
</dbReference>
<evidence type="ECO:0000256" key="4">
    <source>
        <dbReference type="ARBA" id="ARBA00023172"/>
    </source>
</evidence>
<dbReference type="InterPro" id="IPR057926">
    <property type="entry name" value="QRICH1_dom"/>
</dbReference>
<evidence type="ECO:0000313" key="12">
    <source>
        <dbReference type="EMBL" id="CAH3164202.1"/>
    </source>
</evidence>
<evidence type="ECO:0000256" key="3">
    <source>
        <dbReference type="ARBA" id="ARBA00022843"/>
    </source>
</evidence>
<reference evidence="11 16" key="1">
    <citation type="submission" date="2022-05" db="EMBL/GenBank/DDBJ databases">
        <authorList>
            <consortium name="Genoscope - CEA"/>
            <person name="William W."/>
        </authorList>
    </citation>
    <scope>NUCLEOTIDE SEQUENCE [LARGE SCALE GENOMIC DNA]</scope>
</reference>
<dbReference type="InterPro" id="IPR021893">
    <property type="entry name" value="ZMYM2-like_C"/>
</dbReference>
<dbReference type="Pfam" id="PF25561">
    <property type="entry name" value="QRICH1"/>
    <property type="match status" value="1"/>
</dbReference>
<feature type="domain" description="QRICH1-like" evidence="6">
    <location>
        <begin position="59"/>
        <end position="127"/>
    </location>
</feature>
<evidence type="ECO:0000313" key="16">
    <source>
        <dbReference type="Proteomes" id="UP001159427"/>
    </source>
</evidence>
<dbReference type="EMBL" id="CALNXI010001307">
    <property type="protein sequence ID" value="CAH3164202.1"/>
    <property type="molecule type" value="Genomic_DNA"/>
</dbReference>
<evidence type="ECO:0000313" key="7">
    <source>
        <dbReference type="EMBL" id="CAH3021952.1"/>
    </source>
</evidence>
<evidence type="ECO:0000259" key="6">
    <source>
        <dbReference type="Pfam" id="PF25561"/>
    </source>
</evidence>
<dbReference type="InterPro" id="IPR013762">
    <property type="entry name" value="Integrase-like_cat_sf"/>
</dbReference>
<evidence type="ECO:0000256" key="1">
    <source>
        <dbReference type="ARBA" id="ARBA00022499"/>
    </source>
</evidence>
<evidence type="ECO:0000313" key="9">
    <source>
        <dbReference type="EMBL" id="CAH3142511.1"/>
    </source>
</evidence>
<sequence length="441" mass="50551">CIATVRYLEICYQVFVATMACRFIEADDELIELLKCESENKNTKRSTGYWKGIFEKWAKTRGKEEQLESYDIPELNEALSQFYAELRKENGQDYEPDSLKVMQAALDRHLRSKNYPKSIVRDTEFLSSRKVLEGKARKLREQGMGKRPNKAKSLTKEEEEILWQNGQLGNQTPRSLINTMWWLLTMHFGLRGRQEHHDMMVEDFSIEKDDDGVEFITFSEGPTKTRQGGLRVKPRLATPKMFATGEKRCPVALFKQYLEKRPEEMKKTGPFYLAVIDKPQTSAVWYKKTPMGKNTINNIMKTMKEDSPLKDVCPEKKLTNHSARKTVVKKLKSSGIPKCEIKNITGHNSEQGLDDYDSGDENEQKIMSNIIDNAKPASTSRQVLHPLSSVQTQSRSASSHVYNFTHCNVTLNVAGNHSLQSSLSQSKRAYKRIMLQDSDSD</sequence>
<gene>
    <name evidence="12" type="ORF">PEVE_00004880</name>
    <name evidence="7" type="ORF">PEVE_00013561</name>
    <name evidence="13" type="ORF">PEVE_00015352</name>
    <name evidence="14" type="ORF">PEVE_00021451</name>
    <name evidence="15" type="ORF">PEVE_00030318</name>
    <name evidence="8" type="ORF">PEVE_00037971</name>
    <name evidence="9" type="ORF">PEVE_00042503</name>
    <name evidence="10" type="ORF">PEVE_00043355</name>
    <name evidence="11" type="ORF">PEVE_00045252</name>
</gene>
<evidence type="ECO:0000313" key="14">
    <source>
        <dbReference type="EMBL" id="CAH3191212.1"/>
    </source>
</evidence>
<dbReference type="Pfam" id="PF12012">
    <property type="entry name" value="DUF3504"/>
    <property type="match status" value="1"/>
</dbReference>
<dbReference type="InterPro" id="IPR042838">
    <property type="entry name" value="KIAA1958"/>
</dbReference>
<keyword evidence="2" id="KW-0597">Phosphoprotein</keyword>
<dbReference type="InterPro" id="IPR011010">
    <property type="entry name" value="DNA_brk_join_enz"/>
</dbReference>
<keyword evidence="1" id="KW-1017">Isopeptide bond</keyword>
<dbReference type="EMBL" id="CALNXI010000634">
    <property type="protein sequence ID" value="CAH3030436.1"/>
    <property type="molecule type" value="Genomic_DNA"/>
</dbReference>
<dbReference type="EMBL" id="CALNXI010000200">
    <property type="protein sequence ID" value="CAH3021952.1"/>
    <property type="molecule type" value="Genomic_DNA"/>
</dbReference>
<dbReference type="EMBL" id="CALNXI010000838">
    <property type="protein sequence ID" value="CAH3142511.1"/>
    <property type="molecule type" value="Genomic_DNA"/>
</dbReference>
<feature type="domain" description="ZMYM2-like/QRICH1 C-terminal" evidence="5">
    <location>
        <begin position="155"/>
        <end position="302"/>
    </location>
</feature>
<evidence type="ECO:0008006" key="17">
    <source>
        <dbReference type="Google" id="ProtNLM"/>
    </source>
</evidence>
<dbReference type="EMBL" id="CALNXI010002870">
    <property type="protein sequence ID" value="CAH3191212.1"/>
    <property type="molecule type" value="Genomic_DNA"/>
</dbReference>
<dbReference type="SUPFAM" id="SSF56349">
    <property type="entry name" value="DNA breaking-rejoining enzymes"/>
    <property type="match status" value="1"/>
</dbReference>
<evidence type="ECO:0000259" key="5">
    <source>
        <dbReference type="Pfam" id="PF12012"/>
    </source>
</evidence>
<accession>A0ABN8PTC5</accession>
<protein>
    <recommendedName>
        <fullName evidence="17">DUF3504 domain-containing protein</fullName>
    </recommendedName>
</protein>
<evidence type="ECO:0000256" key="2">
    <source>
        <dbReference type="ARBA" id="ARBA00022553"/>
    </source>
</evidence>
<dbReference type="Proteomes" id="UP001159427">
    <property type="component" value="Unassembled WGS sequence"/>
</dbReference>
<keyword evidence="3" id="KW-0832">Ubl conjugation</keyword>
<dbReference type="EMBL" id="CALNXI010002184">
    <property type="protein sequence ID" value="CAH3184278.1"/>
    <property type="molecule type" value="Genomic_DNA"/>
</dbReference>
<dbReference type="Gene3D" id="1.10.443.10">
    <property type="entry name" value="Intergrase catalytic core"/>
    <property type="match status" value="1"/>
</dbReference>